<gene>
    <name evidence="6" type="primary">Cdk2ap1</name>
</gene>
<keyword evidence="3" id="KW-0597">Phosphoprotein</keyword>
<feature type="region of interest" description="Disordered" evidence="5">
    <location>
        <begin position="1"/>
        <end position="87"/>
    </location>
</feature>
<organism evidence="6">
    <name type="scientific">Castor canadensis</name>
    <name type="common">American beaver</name>
    <dbReference type="NCBI Taxonomy" id="51338"/>
    <lineage>
        <taxon>Eukaryota</taxon>
        <taxon>Metazoa</taxon>
        <taxon>Chordata</taxon>
        <taxon>Craniata</taxon>
        <taxon>Vertebrata</taxon>
        <taxon>Euteleostomi</taxon>
        <taxon>Mammalia</taxon>
        <taxon>Eutheria</taxon>
        <taxon>Euarchontoglires</taxon>
        <taxon>Glires</taxon>
        <taxon>Rodentia</taxon>
        <taxon>Castorimorpha</taxon>
        <taxon>Castoridae</taxon>
        <taxon>Castor</taxon>
    </lineage>
</organism>
<evidence type="ECO:0000256" key="2">
    <source>
        <dbReference type="ARBA" id="ARBA00008485"/>
    </source>
</evidence>
<evidence type="ECO:0008006" key="7">
    <source>
        <dbReference type="Google" id="ProtNLM"/>
    </source>
</evidence>
<feature type="compositionally biased region" description="Basic and acidic residues" evidence="5">
    <location>
        <begin position="1"/>
        <end position="15"/>
    </location>
</feature>
<dbReference type="Ensembl" id="ENSCCNT00000020985.1">
    <property type="protein sequence ID" value="ENSCCNP00000016090.1"/>
    <property type="gene ID" value="ENSCCNG00000016421.1"/>
</dbReference>
<proteinExistence type="inferred from homology"/>
<dbReference type="Pfam" id="PF09806">
    <property type="entry name" value="CDK2AP"/>
    <property type="match status" value="1"/>
</dbReference>
<feature type="compositionally biased region" description="Basic residues" evidence="5">
    <location>
        <begin position="131"/>
        <end position="152"/>
    </location>
</feature>
<dbReference type="Gene3D" id="6.10.140.1300">
    <property type="match status" value="1"/>
</dbReference>
<evidence type="ECO:0000256" key="5">
    <source>
        <dbReference type="SAM" id="MobiDB-lite"/>
    </source>
</evidence>
<accession>A0A8C0ZSP1</accession>
<keyword evidence="4" id="KW-0539">Nucleus</keyword>
<comment type="similarity">
    <text evidence="2">Belongs to the CDK2AP family.</text>
</comment>
<feature type="compositionally biased region" description="Pro residues" evidence="5">
    <location>
        <begin position="62"/>
        <end position="75"/>
    </location>
</feature>
<dbReference type="InterPro" id="IPR017266">
    <property type="entry name" value="DOC_1/2"/>
</dbReference>
<reference evidence="6" key="1">
    <citation type="submission" date="2023-09" db="UniProtKB">
        <authorList>
            <consortium name="Ensembl"/>
        </authorList>
    </citation>
    <scope>IDENTIFICATION</scope>
</reference>
<name>A0A8C0ZSP1_CASCN</name>
<sequence>ILPSYLRKEKTRANERGPGAGASGAPGEPRGPRAPPGPQPPKLWQVAGCERSRRRGARPRTEPPPDAGRPLPAPAGPAGSPQSLRPPLRRAPDVWVIYCGGVRVRDGHICRCGPSRQQQKVRGRSGALGRARGRGARRATARPRRRRRHPRGLARLRPARPALGGMSYKPNLTAHMPAAALNAAGSVHSPSTSMATPSQYRQLLSDYGPPSLGYTQGTGNSQVPQSKYAELLAIIEELGKEIRPTYAGSKSAMERLKRGIIHARGLVRECLAETERNARS</sequence>
<evidence type="ECO:0000256" key="1">
    <source>
        <dbReference type="ARBA" id="ARBA00004123"/>
    </source>
</evidence>
<evidence type="ECO:0000256" key="3">
    <source>
        <dbReference type="ARBA" id="ARBA00022553"/>
    </source>
</evidence>
<comment type="subcellular location">
    <subcellularLocation>
        <location evidence="1">Nucleus</location>
    </subcellularLocation>
</comment>
<dbReference type="GO" id="GO:0005634">
    <property type="term" value="C:nucleus"/>
    <property type="evidence" value="ECO:0007669"/>
    <property type="project" value="UniProtKB-SubCell"/>
</dbReference>
<evidence type="ECO:0000256" key="4">
    <source>
        <dbReference type="ARBA" id="ARBA00023242"/>
    </source>
</evidence>
<evidence type="ECO:0000313" key="6">
    <source>
        <dbReference type="Ensembl" id="ENSCCNP00000016090.1"/>
    </source>
</evidence>
<dbReference type="PANTHER" id="PTHR22607:SF2">
    <property type="entry name" value="CYCLIN-DEPENDENT KINASE 2-ASSOCIATED PROTEIN 1"/>
    <property type="match status" value="1"/>
</dbReference>
<dbReference type="GO" id="GO:0005737">
    <property type="term" value="C:cytoplasm"/>
    <property type="evidence" value="ECO:0007669"/>
    <property type="project" value="TreeGrafter"/>
</dbReference>
<feature type="compositionally biased region" description="Pro residues" evidence="5">
    <location>
        <begin position="32"/>
        <end position="41"/>
    </location>
</feature>
<feature type="region of interest" description="Disordered" evidence="5">
    <location>
        <begin position="120"/>
        <end position="152"/>
    </location>
</feature>
<dbReference type="PANTHER" id="PTHR22607">
    <property type="entry name" value="DELETED IN ORAL CANCER 1/CDK2-ASSOCIATED PROTEIN 1"/>
    <property type="match status" value="1"/>
</dbReference>
<protein>
    <recommendedName>
        <fullName evidence="7">Cyclin dependent kinase 2 associated protein 1</fullName>
    </recommendedName>
</protein>
<dbReference type="AlphaFoldDB" id="A0A8C0ZSP1"/>